<feature type="transmembrane region" description="Helical" evidence="1">
    <location>
        <begin position="100"/>
        <end position="121"/>
    </location>
</feature>
<evidence type="ECO:0000313" key="3">
    <source>
        <dbReference type="Proteomes" id="UP000003157"/>
    </source>
</evidence>
<protein>
    <recommendedName>
        <fullName evidence="4">Stage II sporulation protein M</fullName>
    </recommendedName>
</protein>
<sequence length="189" mass="21840">MSVFLRRFIDNKKYIVIAMVSVFVCGLLFGFYQYSYSIQGVKDFFQNLFYLNVDGYQNQYQLYVIQGGVYILICTYLSSSYLGHIGLLFLIFLKGLQLSFSFMFVFTTVPFTFIIFLLLLVESLLEVALCLSMSLICIHISAYVTLVTFCVEQNFSMKSMMNYKLNCVIIGLVIFSLALAFRIYVIPMF</sequence>
<keyword evidence="1" id="KW-0812">Transmembrane</keyword>
<dbReference type="eggNOG" id="ENOG50333SM">
    <property type="taxonomic scope" value="Bacteria"/>
</dbReference>
<evidence type="ECO:0000256" key="1">
    <source>
        <dbReference type="SAM" id="Phobius"/>
    </source>
</evidence>
<feature type="transmembrane region" description="Helical" evidence="1">
    <location>
        <begin position="14"/>
        <end position="34"/>
    </location>
</feature>
<keyword evidence="1" id="KW-1133">Transmembrane helix</keyword>
<keyword evidence="3" id="KW-1185">Reference proteome</keyword>
<dbReference type="GeneID" id="78228174"/>
<feature type="transmembrane region" description="Helical" evidence="1">
    <location>
        <begin position="69"/>
        <end position="93"/>
    </location>
</feature>
<dbReference type="RefSeq" id="WP_008789680.1">
    <property type="nucleotide sequence ID" value="NZ_AKCB01000001.1"/>
</dbReference>
<keyword evidence="1" id="KW-0472">Membrane</keyword>
<gene>
    <name evidence="2" type="ORF">HMPREF9488_02592</name>
</gene>
<organism evidence="2 3">
    <name type="scientific">Coprobacillus cateniformis</name>
    <dbReference type="NCBI Taxonomy" id="100884"/>
    <lineage>
        <taxon>Bacteria</taxon>
        <taxon>Bacillati</taxon>
        <taxon>Bacillota</taxon>
        <taxon>Erysipelotrichia</taxon>
        <taxon>Erysipelotrichales</taxon>
        <taxon>Coprobacillaceae</taxon>
        <taxon>Coprobacillus</taxon>
    </lineage>
</organism>
<name>E7GCV0_9FIRM</name>
<comment type="caution">
    <text evidence="2">The sequence shown here is derived from an EMBL/GenBank/DDBJ whole genome shotgun (WGS) entry which is preliminary data.</text>
</comment>
<dbReference type="STRING" id="100884.GCA_000269565_00245"/>
<proteinExistence type="predicted"/>
<evidence type="ECO:0008006" key="4">
    <source>
        <dbReference type="Google" id="ProtNLM"/>
    </source>
</evidence>
<accession>E7GCV0</accession>
<dbReference type="HOGENOM" id="CLU_1432327_0_0_9"/>
<feature type="transmembrane region" description="Helical" evidence="1">
    <location>
        <begin position="163"/>
        <end position="185"/>
    </location>
</feature>
<feature type="transmembrane region" description="Helical" evidence="1">
    <location>
        <begin position="127"/>
        <end position="151"/>
    </location>
</feature>
<reference evidence="2 3" key="1">
    <citation type="submission" date="2010-12" db="EMBL/GenBank/DDBJ databases">
        <title>The Genome Sequence of Coprobacillus sp. strain 29_1.</title>
        <authorList>
            <consortium name="The Broad Institute Genome Sequencing Platform"/>
            <person name="Earl A."/>
            <person name="Ward D."/>
            <person name="Feldgarden M."/>
            <person name="Gevers D."/>
            <person name="Daigneault M."/>
            <person name="Sibley C.D."/>
            <person name="White A."/>
            <person name="Strauss J."/>
            <person name="Allen-Vercoe E."/>
            <person name="Young S.K."/>
            <person name="Zeng Q."/>
            <person name="Gargeya S."/>
            <person name="Fitzgerald M."/>
            <person name="Haas B."/>
            <person name="Abouelleil A."/>
            <person name="Alvarado L."/>
            <person name="Arachchi H.M."/>
            <person name="Berlin A."/>
            <person name="Brown A."/>
            <person name="Chapman S.B."/>
            <person name="Chen Z."/>
            <person name="Dunbar C."/>
            <person name="Freedman E."/>
            <person name="Gearin G."/>
            <person name="Gellesch M."/>
            <person name="Goldberg J."/>
            <person name="Griggs A."/>
            <person name="Gujja S."/>
            <person name="Heilman E."/>
            <person name="Heiman D."/>
            <person name="Howarth C."/>
            <person name="Larson L."/>
            <person name="Lui A."/>
            <person name="MacDonald P.J.P."/>
            <person name="Mehta T."/>
            <person name="Montmayeur A."/>
            <person name="Murphy C."/>
            <person name="Neiman D."/>
            <person name="Pearson M."/>
            <person name="Priest M."/>
            <person name="Roberts A."/>
            <person name="Saif S."/>
            <person name="Shea T."/>
            <person name="Shenoy N."/>
            <person name="Sisk P."/>
            <person name="Stolte C."/>
            <person name="Sykes S."/>
            <person name="White J."/>
            <person name="Yandava C."/>
            <person name="Nusbaum C."/>
            <person name="Birren B."/>
        </authorList>
    </citation>
    <scope>NUCLEOTIDE SEQUENCE [LARGE SCALE GENOMIC DNA]</scope>
    <source>
        <strain evidence="2 3">29_1</strain>
    </source>
</reference>
<dbReference type="OrthoDB" id="1645300at2"/>
<dbReference type="AlphaFoldDB" id="E7GCV0"/>
<evidence type="ECO:0000313" key="2">
    <source>
        <dbReference type="EMBL" id="EFW04309.1"/>
    </source>
</evidence>
<dbReference type="Proteomes" id="UP000003157">
    <property type="component" value="Unassembled WGS sequence"/>
</dbReference>
<dbReference type="EMBL" id="ADKX01000039">
    <property type="protein sequence ID" value="EFW04309.1"/>
    <property type="molecule type" value="Genomic_DNA"/>
</dbReference>